<sequence>MRRSPRRTRQDDPEVKKKQITELLRGGDLSDTSSSSDDDTTSENLSNSEEEEKKMFKIVTSSDLGRRNKPFTTPQQKKEIIMVSDSSDVEEIQPKKPKETKKQKPKKKEGPKLQIVESTQIPERFEITHDSSSTQKKTQVKQPPRSELTLIMNEHNVKENSLKPHKETFGSDIFLQTQAISPSPKKVTKNVERPPDSQYYGQKLSSVFDIPSSESSEPFTKETQPMEFSRADSLPIYFMNLYEEGNRLFIFGKYRADQIQYGTICVLVNHPVRSLYFLPTDPDKMPYLEATVKEMFKDDFVKMERIKRMTIEDSTQKEWLEVTISANYKLSEIKSSGKFYSDVYGVSATLSENFFLKKKIKGQRWLNIRCSQSYTNHTTTPLFVCDSYDDISLNDELSYKPSMNICVFSLYSTSNVSESIYMISARIFYQWNIEKFEQYRGLNGGHNVQTFCLNTIKNAKNNSNLKTSIIYCDTEEDLLNHFFERLERYDIDFLVSYDLIEKDLSLLMSRGQNLPSLYSLGRIRRVESIKTVVGITAGRILLDLKSFYKNVLQVKSSTFSELVRSELRVNLPLLDLNSLYQQLNKQHPLNNIIGLSRKETQLIQNLIMSRNLIVLCISISRISGCSLQNVCIGDFVEIIEQQLNLTFDRTYYMIPDRRLSMSISHLNSGDFLSDCVKFSNGIFDCYLALFEFNDFFLNVIRENNLCLTNISGNRQGKGYLPKVFSEYENSIQKLIEKPTKSSSDEELIQNKCFIEALKSLGSMFELFFIKGSRRYDINKLRDAVREKSLKTINNLINVLGEGQIVWCDKNRLLIQSDKSDREEALSFFSQFCKRFNDSHRRVKIELDSLLKKAIVVNRNFISIDGDEKLRTNRFDNQIRYRMDWCRFQCQLYDKIIQTILSSENAKSAGEKVTIDITSFLDKLRKDTIKHLNIQDLSINIDLNETNDDQISSFVNDLRNKNRLPILESVISGTFCRSGTNDGKSFLKLTSEVADSSFVDIPFYRSKILETASIVLSPFDDIKSVVAQKYYQILENDHEISCQCHFCTKRFIFKDFDENGNILCPLCSTKQNEKWAVNQLIQSTRNYIHSKMSCHLVCNEYLCKANSFQVLLQGSQEHTDPCNESGVCKGAMTLRSSENSSVSMFMDLIRLFSSEKESFISEAMTKHIRKLASFHNIDLEKRSRSIISDTGAYPIYSSSQSDVCSFLSQ</sequence>
<keyword evidence="5" id="KW-0269">Exonuclease</keyword>
<keyword evidence="5" id="KW-0378">Hydrolase</keyword>
<keyword evidence="6" id="KW-1185">Reference proteome</keyword>
<protein>
    <submittedName>
        <fullName evidence="5">DNA polymerase family B, exonuclease domain containing protein</fullName>
    </submittedName>
</protein>
<dbReference type="InterPro" id="IPR036397">
    <property type="entry name" value="RNaseH_sf"/>
</dbReference>
<dbReference type="eggNOG" id="KOG0970">
    <property type="taxonomic scope" value="Eukaryota"/>
</dbReference>
<proteinExistence type="predicted"/>
<dbReference type="GO" id="GO:0003887">
    <property type="term" value="F:DNA-directed DNA polymerase activity"/>
    <property type="evidence" value="ECO:0000318"/>
    <property type="project" value="GO_Central"/>
</dbReference>
<dbReference type="Gene3D" id="3.30.420.10">
    <property type="entry name" value="Ribonuclease H-like superfamily/Ribonuclease H"/>
    <property type="match status" value="1"/>
</dbReference>
<dbReference type="GO" id="GO:0005658">
    <property type="term" value="C:alpha DNA polymerase:primase complex"/>
    <property type="evidence" value="ECO:0000318"/>
    <property type="project" value="GO_Central"/>
</dbReference>
<feature type="region of interest" description="Disordered" evidence="3">
    <location>
        <begin position="1"/>
        <end position="149"/>
    </location>
</feature>
<dbReference type="GO" id="GO:0006272">
    <property type="term" value="P:leading strand elongation"/>
    <property type="evidence" value="ECO:0000318"/>
    <property type="project" value="GO_Central"/>
</dbReference>
<dbReference type="AlphaFoldDB" id="A2DDP5"/>
<accession>A2DDP5</accession>
<dbReference type="CDD" id="cd05776">
    <property type="entry name" value="DNA_polB_alpha_exo"/>
    <property type="match status" value="1"/>
</dbReference>
<dbReference type="VEuPathDB" id="TrichDB:TVAG_198600"/>
<dbReference type="PANTHER" id="PTHR45861:SF1">
    <property type="entry name" value="DNA POLYMERASE ALPHA CATALYTIC SUBUNIT"/>
    <property type="match status" value="1"/>
</dbReference>
<dbReference type="KEGG" id="tva:5466970"/>
<dbReference type="Gene3D" id="3.30.70.2820">
    <property type="match status" value="1"/>
</dbReference>
<dbReference type="GO" id="GO:0000166">
    <property type="term" value="F:nucleotide binding"/>
    <property type="evidence" value="ECO:0007669"/>
    <property type="project" value="InterPro"/>
</dbReference>
<dbReference type="InterPro" id="IPR006133">
    <property type="entry name" value="DNA-dir_DNA_pol_B_exonuc"/>
</dbReference>
<keyword evidence="2" id="KW-0548">Nucleotidyltransferase</keyword>
<dbReference type="Gene3D" id="3.90.1600.10">
    <property type="entry name" value="Palm domain of DNA polymerase"/>
    <property type="match status" value="1"/>
</dbReference>
<dbReference type="InterPro" id="IPR012337">
    <property type="entry name" value="RNaseH-like_sf"/>
</dbReference>
<dbReference type="Proteomes" id="UP000001542">
    <property type="component" value="Unassembled WGS sequence"/>
</dbReference>
<dbReference type="GO" id="GO:0003688">
    <property type="term" value="F:DNA replication origin binding"/>
    <property type="evidence" value="ECO:0000318"/>
    <property type="project" value="GO_Central"/>
</dbReference>
<feature type="compositionally biased region" description="Basic and acidic residues" evidence="3">
    <location>
        <begin position="8"/>
        <end position="20"/>
    </location>
</feature>
<dbReference type="GO" id="GO:0006273">
    <property type="term" value="P:lagging strand elongation"/>
    <property type="evidence" value="ECO:0000318"/>
    <property type="project" value="GO_Central"/>
</dbReference>
<dbReference type="SMR" id="A2DDP5"/>
<dbReference type="Pfam" id="PF03104">
    <property type="entry name" value="DNA_pol_B_exo1"/>
    <property type="match status" value="1"/>
</dbReference>
<evidence type="ECO:0000259" key="4">
    <source>
        <dbReference type="Pfam" id="PF03104"/>
    </source>
</evidence>
<evidence type="ECO:0000256" key="2">
    <source>
        <dbReference type="ARBA" id="ARBA00022695"/>
    </source>
</evidence>
<dbReference type="SUPFAM" id="SSF53098">
    <property type="entry name" value="Ribonuclease H-like"/>
    <property type="match status" value="1"/>
</dbReference>
<dbReference type="STRING" id="5722.A2DDP5"/>
<dbReference type="InterPro" id="IPR023211">
    <property type="entry name" value="DNA_pol_palm_dom_sf"/>
</dbReference>
<feature type="compositionally biased region" description="Polar residues" evidence="3">
    <location>
        <begin position="130"/>
        <end position="141"/>
    </location>
</feature>
<dbReference type="InterPro" id="IPR006172">
    <property type="entry name" value="DNA-dir_DNA_pol_B"/>
</dbReference>
<evidence type="ECO:0000313" key="6">
    <source>
        <dbReference type="Proteomes" id="UP000001542"/>
    </source>
</evidence>
<dbReference type="InParanoid" id="A2DDP5"/>
<dbReference type="OrthoDB" id="6250669at2759"/>
<dbReference type="GO" id="GO:0003697">
    <property type="term" value="F:single-stranded DNA binding"/>
    <property type="evidence" value="ECO:0000318"/>
    <property type="project" value="GO_Central"/>
</dbReference>
<name>A2DDP5_TRIV3</name>
<dbReference type="GO" id="GO:0004527">
    <property type="term" value="F:exonuclease activity"/>
    <property type="evidence" value="ECO:0007669"/>
    <property type="project" value="UniProtKB-KW"/>
</dbReference>
<dbReference type="GO" id="GO:0003682">
    <property type="term" value="F:chromatin binding"/>
    <property type="evidence" value="ECO:0000318"/>
    <property type="project" value="GO_Central"/>
</dbReference>
<dbReference type="VEuPathDB" id="TrichDB:TVAGG3_0999020"/>
<dbReference type="RefSeq" id="XP_001582407.1">
    <property type="nucleotide sequence ID" value="XM_001582357.1"/>
</dbReference>
<reference evidence="5" key="2">
    <citation type="journal article" date="2007" name="Science">
        <title>Draft genome sequence of the sexually transmitted pathogen Trichomonas vaginalis.</title>
        <authorList>
            <person name="Carlton J.M."/>
            <person name="Hirt R.P."/>
            <person name="Silva J.C."/>
            <person name="Delcher A.L."/>
            <person name="Schatz M."/>
            <person name="Zhao Q."/>
            <person name="Wortman J.R."/>
            <person name="Bidwell S.L."/>
            <person name="Alsmark U.C.M."/>
            <person name="Besteiro S."/>
            <person name="Sicheritz-Ponten T."/>
            <person name="Noel C.J."/>
            <person name="Dacks J.B."/>
            <person name="Foster P.G."/>
            <person name="Simillion C."/>
            <person name="Van de Peer Y."/>
            <person name="Miranda-Saavedra D."/>
            <person name="Barton G.J."/>
            <person name="Westrop G.D."/>
            <person name="Mueller S."/>
            <person name="Dessi D."/>
            <person name="Fiori P.L."/>
            <person name="Ren Q."/>
            <person name="Paulsen I."/>
            <person name="Zhang H."/>
            <person name="Bastida-Corcuera F.D."/>
            <person name="Simoes-Barbosa A."/>
            <person name="Brown M.T."/>
            <person name="Hayes R.D."/>
            <person name="Mukherjee M."/>
            <person name="Okumura C.Y."/>
            <person name="Schneider R."/>
            <person name="Smith A.J."/>
            <person name="Vanacova S."/>
            <person name="Villalvazo M."/>
            <person name="Haas B.J."/>
            <person name="Pertea M."/>
            <person name="Feldblyum T.V."/>
            <person name="Utterback T.R."/>
            <person name="Shu C.L."/>
            <person name="Osoegawa K."/>
            <person name="de Jong P.J."/>
            <person name="Hrdy I."/>
            <person name="Horvathova L."/>
            <person name="Zubacova Z."/>
            <person name="Dolezal P."/>
            <person name="Malik S.B."/>
            <person name="Logsdon J.M. Jr."/>
            <person name="Henze K."/>
            <person name="Gupta A."/>
            <person name="Wang C.C."/>
            <person name="Dunne R.L."/>
            <person name="Upcroft J.A."/>
            <person name="Upcroft P."/>
            <person name="White O."/>
            <person name="Salzberg S.L."/>
            <person name="Tang P."/>
            <person name="Chiu C.-H."/>
            <person name="Lee Y.-S."/>
            <person name="Embley T.M."/>
            <person name="Coombs G.H."/>
            <person name="Mottram J.C."/>
            <person name="Tachezy J."/>
            <person name="Fraser-Liggett C.M."/>
            <person name="Johnson P.J."/>
        </authorList>
    </citation>
    <scope>NUCLEOTIDE SEQUENCE [LARGE SCALE GENOMIC DNA]</scope>
    <source>
        <strain evidence="5">G3</strain>
    </source>
</reference>
<gene>
    <name evidence="5" type="ORF">TVAG_198600</name>
</gene>
<reference evidence="5" key="1">
    <citation type="submission" date="2006-10" db="EMBL/GenBank/DDBJ databases">
        <authorList>
            <person name="Amadeo P."/>
            <person name="Zhao Q."/>
            <person name="Wortman J."/>
            <person name="Fraser-Liggett C."/>
            <person name="Carlton J."/>
        </authorList>
    </citation>
    <scope>NUCLEOTIDE SEQUENCE</scope>
    <source>
        <strain evidence="5">G3</strain>
    </source>
</reference>
<feature type="compositionally biased region" description="Basic and acidic residues" evidence="3">
    <location>
        <begin position="92"/>
        <end position="102"/>
    </location>
</feature>
<keyword evidence="1" id="KW-0808">Transferase</keyword>
<dbReference type="Gene3D" id="2.40.50.730">
    <property type="match status" value="1"/>
</dbReference>
<feature type="domain" description="DNA-directed DNA polymerase family B exonuclease" evidence="4">
    <location>
        <begin position="342"/>
        <end position="556"/>
    </location>
</feature>
<evidence type="ECO:0000313" key="5">
    <source>
        <dbReference type="EMBL" id="EAY21421.1"/>
    </source>
</evidence>
<organism evidence="5 6">
    <name type="scientific">Trichomonas vaginalis (strain ATCC PRA-98 / G3)</name>
    <dbReference type="NCBI Taxonomy" id="412133"/>
    <lineage>
        <taxon>Eukaryota</taxon>
        <taxon>Metamonada</taxon>
        <taxon>Parabasalia</taxon>
        <taxon>Trichomonadida</taxon>
        <taxon>Trichomonadidae</taxon>
        <taxon>Trichomonas</taxon>
    </lineage>
</organism>
<evidence type="ECO:0000256" key="1">
    <source>
        <dbReference type="ARBA" id="ARBA00022679"/>
    </source>
</evidence>
<keyword evidence="5" id="KW-0540">Nuclease</keyword>
<dbReference type="PANTHER" id="PTHR45861">
    <property type="entry name" value="DNA POLYMERASE ALPHA CATALYTIC SUBUNIT"/>
    <property type="match status" value="1"/>
</dbReference>
<evidence type="ECO:0000256" key="3">
    <source>
        <dbReference type="SAM" id="MobiDB-lite"/>
    </source>
</evidence>
<dbReference type="EMBL" id="DS113190">
    <property type="protein sequence ID" value="EAY21421.1"/>
    <property type="molecule type" value="Genomic_DNA"/>
</dbReference>
<dbReference type="SMART" id="SM00486">
    <property type="entry name" value="POLBc"/>
    <property type="match status" value="1"/>
</dbReference>